<dbReference type="Gene3D" id="3.40.720.10">
    <property type="entry name" value="Alkaline Phosphatase, subunit A"/>
    <property type="match status" value="1"/>
</dbReference>
<dbReference type="PANTHER" id="PTHR10974:SF75">
    <property type="entry name" value="SULFATASE DOMAIN-CONTAINING PROTEIN"/>
    <property type="match status" value="1"/>
</dbReference>
<dbReference type="PANTHER" id="PTHR10974">
    <property type="entry name" value="FI08016P-RELATED"/>
    <property type="match status" value="1"/>
</dbReference>
<dbReference type="WBParaSite" id="L893_g17059.t1">
    <property type="protein sequence ID" value="L893_g17059.t1"/>
    <property type="gene ID" value="L893_g17059"/>
</dbReference>
<accession>A0A1I7YJU4</accession>
<dbReference type="InterPro" id="IPR017850">
    <property type="entry name" value="Alkaline_phosphatase_core_sf"/>
</dbReference>
<sequence length="617" mass="71589">MTYRKTGLVGSLLTLAALSVVLLFYEDLADLGQLGNDWIIRKSEAFNSLVLQALVRVQRSLAPAPSQLKKSNKPKLPRKPLGCERRKMDPWDESILRFDNPNWKPVCRKNQTQITELKNGRLMLDRTGLPADYTCDGRCLYTASNRTDWNFRAGPWEDIEVFEADCDVVEVRCGTNVTDKIEYNFLHTTIFERRDTPTYGTHGPNDFLEKDGNVQRVASHFEKPNIYILVFDSTSTSSFVRSMSKTFYLMKEQHQGVVFQHLNKVGINSRPNAWALMFGKQIYEVGRNPYTEEILPDLTAKESCDGAVDGEDFWMYRFRDLGYHTMMADDWALGSVNWSNCWGFLRAPAKHYMKPFQRRNEEKKGKQIRQTMKDMCHETFEDTSLYLDQFMTAYKQESQMAYIWNNDLGHGDENGLYHADEHFYRILKQQEERLAETNNLHELFDPESEEFRAGHGSSYFRRRMNEPRDCGTLRIPYEFCLCEKKFEAPIPANSTEAIMMADFVITHFQDMIDNENMADKCQKFSVQYENTVAEKLVLPDNREVYKLKVSVLPSKGIFSGYLEVARNETNDIASLSLMSKRFERVNSYGKEGDCVKKLEDLRPICYCVYQPQDSSDV</sequence>
<proteinExistence type="predicted"/>
<dbReference type="Proteomes" id="UP000095287">
    <property type="component" value="Unplaced"/>
</dbReference>
<evidence type="ECO:0000313" key="2">
    <source>
        <dbReference type="WBParaSite" id="L893_g17059.t1"/>
    </source>
</evidence>
<dbReference type="AlphaFoldDB" id="A0A1I7YJU4"/>
<protein>
    <submittedName>
        <fullName evidence="2">WSC domain-containing protein</fullName>
    </submittedName>
</protein>
<dbReference type="Pfam" id="PF02995">
    <property type="entry name" value="DUF229"/>
    <property type="match status" value="2"/>
</dbReference>
<reference evidence="2" key="1">
    <citation type="submission" date="2016-11" db="UniProtKB">
        <authorList>
            <consortium name="WormBaseParasite"/>
        </authorList>
    </citation>
    <scope>IDENTIFICATION</scope>
</reference>
<dbReference type="InterPro" id="IPR004245">
    <property type="entry name" value="DUF229"/>
</dbReference>
<dbReference type="GO" id="GO:0005615">
    <property type="term" value="C:extracellular space"/>
    <property type="evidence" value="ECO:0007669"/>
    <property type="project" value="TreeGrafter"/>
</dbReference>
<name>A0A1I7YJU4_9BILA</name>
<keyword evidence="1" id="KW-1185">Reference proteome</keyword>
<evidence type="ECO:0000313" key="1">
    <source>
        <dbReference type="Proteomes" id="UP000095287"/>
    </source>
</evidence>
<organism evidence="1 2">
    <name type="scientific">Steinernema glaseri</name>
    <dbReference type="NCBI Taxonomy" id="37863"/>
    <lineage>
        <taxon>Eukaryota</taxon>
        <taxon>Metazoa</taxon>
        <taxon>Ecdysozoa</taxon>
        <taxon>Nematoda</taxon>
        <taxon>Chromadorea</taxon>
        <taxon>Rhabditida</taxon>
        <taxon>Tylenchina</taxon>
        <taxon>Panagrolaimomorpha</taxon>
        <taxon>Strongyloidoidea</taxon>
        <taxon>Steinernematidae</taxon>
        <taxon>Steinernema</taxon>
    </lineage>
</organism>